<keyword evidence="1" id="KW-0732">Signal</keyword>
<reference evidence="2" key="1">
    <citation type="journal article" date="1994" name="NeuroReport">
        <title>Novel gene HCS1 is specifically expressed in the giant interneurones of the terrestrial snail.</title>
        <authorList>
            <person name="Bogdanov Y.D."/>
            <person name="Ovchinnikov D.A."/>
            <person name="Balaban P.M."/>
            <person name="Belyavsky A.V."/>
        </authorList>
    </citation>
    <scope>NUCLEOTIDE SEQUENCE</scope>
    <source>
        <tissue evidence="2">Nervous ganglia</tissue>
    </source>
</reference>
<sequence>MKITDVLLLATLAVLVLVLAYTQGEHASDSDRYDDNSERVVAKWVLEHINNLNRERRNRFDAGFMARHSASGTSWIPMTQAGKLQILMDQAAGSNTFNDN</sequence>
<dbReference type="EMBL" id="X76103">
    <property type="protein sequence ID" value="CAA53711.1"/>
    <property type="molecule type" value="mRNA"/>
</dbReference>
<feature type="signal peptide" evidence="1">
    <location>
        <begin position="1"/>
        <end position="24"/>
    </location>
</feature>
<name>Q25076_HELLU</name>
<evidence type="ECO:0000313" key="2">
    <source>
        <dbReference type="EMBL" id="CAA53711.1"/>
    </source>
</evidence>
<evidence type="ECO:0000256" key="1">
    <source>
        <dbReference type="SAM" id="SignalP"/>
    </source>
</evidence>
<organism evidence="2">
    <name type="scientific">Helix lucorum</name>
    <name type="common">Snail</name>
    <dbReference type="NCBI Taxonomy" id="31229"/>
    <lineage>
        <taxon>Eukaryota</taxon>
        <taxon>Metazoa</taxon>
        <taxon>Spiralia</taxon>
        <taxon>Lophotrochozoa</taxon>
        <taxon>Mollusca</taxon>
        <taxon>Gastropoda</taxon>
        <taxon>Heterobranchia</taxon>
        <taxon>Euthyneura</taxon>
        <taxon>Panpulmonata</taxon>
        <taxon>Eupulmonata</taxon>
        <taxon>Stylommatophora</taxon>
        <taxon>Helicina</taxon>
        <taxon>Helicoidea</taxon>
        <taxon>Helicidae</taxon>
        <taxon>Helix</taxon>
    </lineage>
</organism>
<protein>
    <submittedName>
        <fullName evidence="2">HCS1 protein</fullName>
    </submittedName>
</protein>
<proteinExistence type="evidence at transcript level"/>
<accession>Q25076</accession>
<gene>
    <name evidence="2" type="primary">HCS1</name>
</gene>
<feature type="chain" id="PRO_5004202767" evidence="1">
    <location>
        <begin position="25"/>
        <end position="100"/>
    </location>
</feature>
<dbReference type="AlphaFoldDB" id="Q25076"/>
<dbReference type="PIR" id="S38868">
    <property type="entry name" value="S38868"/>
</dbReference>